<proteinExistence type="predicted"/>
<evidence type="ECO:0000313" key="2">
    <source>
        <dbReference type="Proteomes" id="UP000176204"/>
    </source>
</evidence>
<dbReference type="PROSITE" id="PS51257">
    <property type="entry name" value="PROKAR_LIPOPROTEIN"/>
    <property type="match status" value="1"/>
</dbReference>
<organism evidence="1 2">
    <name type="scientific">Akkermansia glycaniphila</name>
    <dbReference type="NCBI Taxonomy" id="1679444"/>
    <lineage>
        <taxon>Bacteria</taxon>
        <taxon>Pseudomonadati</taxon>
        <taxon>Verrucomicrobiota</taxon>
        <taxon>Verrucomicrobiia</taxon>
        <taxon>Verrucomicrobiales</taxon>
        <taxon>Akkermansiaceae</taxon>
        <taxon>Akkermansia</taxon>
    </lineage>
</organism>
<name>A0A1C7PEG0_9BACT</name>
<sequence>MNGKHIMALVIGSLASGCSFPHAIPTDSLQNRLNDLAREKPTPPQDIRLAMCYQISEPKDVEAATFLCPDCGRKTRHPGERAPGDRATQAERDRFRYQSHIPYLIELWEDTRKPIADLEPFAARYGLKVSVDSTDLCAHCRHTDPRQNRYLYLVIEQADGKIVRTPLSCHNISLLKRFLQSKDWAADRDSENSTLRDYLGKIETILGIKAAP</sequence>
<keyword evidence="2" id="KW-1185">Reference proteome</keyword>
<dbReference type="AlphaFoldDB" id="A0A1C7PEG0"/>
<dbReference type="STRING" id="1679444.PYTT_0168"/>
<reference evidence="2" key="1">
    <citation type="submission" date="2016-09" db="EMBL/GenBank/DDBJ databases">
        <authorList>
            <person name="Koehorst J."/>
        </authorList>
    </citation>
    <scope>NUCLEOTIDE SEQUENCE [LARGE SCALE GENOMIC DNA]</scope>
</reference>
<dbReference type="Proteomes" id="UP000176204">
    <property type="component" value="Chromosome I"/>
</dbReference>
<gene>
    <name evidence="1" type="ORF">PYTT_0168</name>
</gene>
<dbReference type="EMBL" id="LT629973">
    <property type="protein sequence ID" value="SEH71381.1"/>
    <property type="molecule type" value="Genomic_DNA"/>
</dbReference>
<evidence type="ECO:0000313" key="1">
    <source>
        <dbReference type="EMBL" id="SEH71381.1"/>
    </source>
</evidence>
<accession>A0A1C7PEG0</accession>
<dbReference type="KEGG" id="agl:PYTT_0168"/>
<dbReference type="RefSeq" id="WP_067772340.1">
    <property type="nucleotide sequence ID" value="NZ_LIGX01000002.1"/>
</dbReference>
<protein>
    <submittedName>
        <fullName evidence="1">Uncharacterized protein</fullName>
    </submittedName>
</protein>